<dbReference type="Pfam" id="PF01019">
    <property type="entry name" value="G_glu_transpept"/>
    <property type="match status" value="1"/>
</dbReference>
<dbReference type="FunFam" id="3.60.20.40:FF:000001">
    <property type="entry name" value="Gamma-glutamyltranspeptidase 1"/>
    <property type="match status" value="1"/>
</dbReference>
<dbReference type="EMBL" id="LGST01000016">
    <property type="protein sequence ID" value="KNE01177.1"/>
    <property type="molecule type" value="Genomic_DNA"/>
</dbReference>
<evidence type="ECO:0000256" key="5">
    <source>
        <dbReference type="ARBA" id="ARBA00047417"/>
    </source>
</evidence>
<dbReference type="PRINTS" id="PR01210">
    <property type="entry name" value="GGTRANSPTASE"/>
</dbReference>
<evidence type="ECO:0000256" key="8">
    <source>
        <dbReference type="RuleBase" id="RU368068"/>
    </source>
</evidence>
<dbReference type="VEuPathDB" id="FungiDB:CJI96_0001769"/>
<reference evidence="10" key="1">
    <citation type="journal article" date="2015" name="BMC Genomics">
        <title>Draft genome of a commonly misdiagnosed multidrug resistant pathogen Candida auris.</title>
        <authorList>
            <person name="Chatterjee S."/>
            <person name="Alampalli S.V."/>
            <person name="Nageshan R.K."/>
            <person name="Chettiar S.T."/>
            <person name="Joshi S."/>
            <person name="Tatu U.S."/>
        </authorList>
    </citation>
    <scope>NUCLEOTIDE SEQUENCE [LARGE SCALE GENOMIC DNA]</scope>
    <source>
        <strain evidence="10">6684</strain>
    </source>
</reference>
<dbReference type="SUPFAM" id="SSF56235">
    <property type="entry name" value="N-terminal nucleophile aminohydrolases (Ntn hydrolases)"/>
    <property type="match status" value="1"/>
</dbReference>
<dbReference type="InterPro" id="IPR029055">
    <property type="entry name" value="Ntn_hydrolases_N"/>
</dbReference>
<comment type="function">
    <text evidence="8">Cleaves the gamma-glutamyl peptide bond of glutathione and glutathione conjugates.</text>
</comment>
<dbReference type="GO" id="GO:0000324">
    <property type="term" value="C:fungal-type vacuole"/>
    <property type="evidence" value="ECO:0007669"/>
    <property type="project" value="TreeGrafter"/>
</dbReference>
<feature type="binding site" evidence="7">
    <location>
        <position position="147"/>
    </location>
    <ligand>
        <name>L-glutamate</name>
        <dbReference type="ChEBI" id="CHEBI:29985"/>
    </ligand>
</feature>
<evidence type="ECO:0000313" key="9">
    <source>
        <dbReference type="EMBL" id="KNE01177.1"/>
    </source>
</evidence>
<dbReference type="VEuPathDB" id="FungiDB:CJI97_003307"/>
<dbReference type="InterPro" id="IPR000101">
    <property type="entry name" value="GGT_peptidase"/>
</dbReference>
<feature type="binding site" evidence="7">
    <location>
        <begin position="451"/>
        <end position="453"/>
    </location>
    <ligand>
        <name>L-glutamate</name>
        <dbReference type="ChEBI" id="CHEBI:29985"/>
    </ligand>
</feature>
<dbReference type="GO" id="GO:0006751">
    <property type="term" value="P:glutathione catabolic process"/>
    <property type="evidence" value="ECO:0007669"/>
    <property type="project" value="UniProtKB-UniRule"/>
</dbReference>
<dbReference type="Gene3D" id="3.60.20.40">
    <property type="match status" value="1"/>
</dbReference>
<feature type="binding site" evidence="7">
    <location>
        <position position="475"/>
    </location>
    <ligand>
        <name>L-glutamate</name>
        <dbReference type="ChEBI" id="CHEBI:29985"/>
    </ligand>
</feature>
<evidence type="ECO:0000256" key="1">
    <source>
        <dbReference type="ARBA" id="ARBA00001049"/>
    </source>
</evidence>
<gene>
    <name evidence="9" type="ORF">QG37_02066</name>
</gene>
<dbReference type="VEuPathDB" id="FungiDB:B9J08_003232"/>
<dbReference type="Proteomes" id="UP000037122">
    <property type="component" value="Unassembled WGS sequence"/>
</dbReference>
<evidence type="ECO:0000256" key="3">
    <source>
        <dbReference type="ARBA" id="ARBA00005115"/>
    </source>
</evidence>
<dbReference type="VEuPathDB" id="FungiDB:CJJ07_001399"/>
<evidence type="ECO:0000256" key="7">
    <source>
        <dbReference type="PIRSR" id="PIRSR600101-2"/>
    </source>
</evidence>
<keyword evidence="8" id="KW-0012">Acyltransferase</keyword>
<dbReference type="EC" id="3.4.19.13" evidence="8"/>
<protein>
    <recommendedName>
        <fullName evidence="8">Glutathione hydrolase</fullName>
        <ecNumber evidence="8">2.3.2.2</ecNumber>
        <ecNumber evidence="8">3.4.19.13</ecNumber>
    </recommendedName>
    <alternativeName>
        <fullName evidence="8">Gamma-glutamyltransferase</fullName>
    </alternativeName>
    <alternativeName>
        <fullName evidence="8">Gamma-glutamyltranspeptidase</fullName>
    </alternativeName>
</protein>
<comment type="similarity">
    <text evidence="4">Belongs to the gamma-glutamyltransferase family.</text>
</comment>
<sequence length="625" mass="69240">MEKHSLQTAHPLSLGHLSIFKRPWRIAIQCFILLLLTFFLLKESLSPSPQVHLPHILDDPVGDKIGHPTLEPQEEYRKLGSKAMVALDVELCSIMGREILQGGGNAADAAVTVALCIGLVNSHSSGIGGGAFIVLWKQNETISIDAREAAPAKAHKHMYEHFPLLAQFGGLAVAVPGELAGLYELHKKHGSGNLTWAELIEPVVKLNRKGWHAEEIWISSLHRIHRELLQRVPLLREKWDFIYKEDNNLVDVGDLIRRPAYADTLETIARNGSCAVFYDPDGPIAPKLAQRASECGGILTVDDFAAYRAKVTKALRYEFEAGDDYFELATSGGVSSGLALIAGLNFYSTLEKCRGKSSGSLSAHRLIEAMKWTASARSNLGDHNETYFETLVRKYSSPEWVQNLLDNEKYADNTTFLWDHYEPKFELTEPKGTSHFSVVDAHGGAVSMTTTVNLIFGSLVYDNNTGVILNDEMDDFSLPDTSNAFNLTPSVYNFIQPAKRPLSLTTPTIIKKNGELFMLIGAAGGSRIVTAVLQGIVRTVYEKLPLLQTILYPRLHHQLIPEYVMVEDAEMYETEVPGIILHLAERNHTIFESGALTAMNAIKKAGDVWEGVSDHWRKRGIACGY</sequence>
<dbReference type="PANTHER" id="PTHR11686">
    <property type="entry name" value="GAMMA GLUTAMYL TRANSPEPTIDASE"/>
    <property type="match status" value="1"/>
</dbReference>
<dbReference type="InterPro" id="IPR043138">
    <property type="entry name" value="GGT_lsub"/>
</dbReference>
<organism evidence="9 10">
    <name type="scientific">Candidozyma auris</name>
    <name type="common">Yeast</name>
    <name type="synonym">Candida auris</name>
    <dbReference type="NCBI Taxonomy" id="498019"/>
    <lineage>
        <taxon>Eukaryota</taxon>
        <taxon>Fungi</taxon>
        <taxon>Dikarya</taxon>
        <taxon>Ascomycota</taxon>
        <taxon>Saccharomycotina</taxon>
        <taxon>Pichiomycetes</taxon>
        <taxon>Metschnikowiaceae</taxon>
        <taxon>Candidozyma</taxon>
    </lineage>
</organism>
<accession>A0A0L0P473</accession>
<feature type="binding site" evidence="7">
    <location>
        <position position="525"/>
    </location>
    <ligand>
        <name>L-glutamate</name>
        <dbReference type="ChEBI" id="CHEBI:29985"/>
    </ligand>
</feature>
<comment type="caution">
    <text evidence="9">The sequence shown here is derived from an EMBL/GenBank/DDBJ whole genome shotgun (WGS) entry which is preliminary data.</text>
</comment>
<dbReference type="Gene3D" id="1.10.246.130">
    <property type="match status" value="1"/>
</dbReference>
<comment type="catalytic activity">
    <reaction evidence="2 8">
        <text>glutathione + H2O = L-cysteinylglycine + L-glutamate</text>
        <dbReference type="Rhea" id="RHEA:28807"/>
        <dbReference type="ChEBI" id="CHEBI:15377"/>
        <dbReference type="ChEBI" id="CHEBI:29985"/>
        <dbReference type="ChEBI" id="CHEBI:57925"/>
        <dbReference type="ChEBI" id="CHEBI:61694"/>
        <dbReference type="EC" id="3.4.19.13"/>
    </reaction>
</comment>
<dbReference type="NCBIfam" id="TIGR00066">
    <property type="entry name" value="g_glut_trans"/>
    <property type="match status" value="1"/>
</dbReference>
<dbReference type="PANTHER" id="PTHR11686:SF9">
    <property type="entry name" value="RE13973P"/>
    <property type="match status" value="1"/>
</dbReference>
<evidence type="ECO:0000256" key="4">
    <source>
        <dbReference type="ARBA" id="ARBA00009381"/>
    </source>
</evidence>
<proteinExistence type="inferred from homology"/>
<dbReference type="GO" id="GO:0005886">
    <property type="term" value="C:plasma membrane"/>
    <property type="evidence" value="ECO:0007669"/>
    <property type="project" value="TreeGrafter"/>
</dbReference>
<dbReference type="InterPro" id="IPR043137">
    <property type="entry name" value="GGT_ssub_C"/>
</dbReference>
<dbReference type="GO" id="GO:0036374">
    <property type="term" value="F:glutathione hydrolase activity"/>
    <property type="evidence" value="ECO:0007669"/>
    <property type="project" value="UniProtKB-UniRule"/>
</dbReference>
<dbReference type="AlphaFoldDB" id="A0A0L0P473"/>
<feature type="active site" description="Nucleophile" evidence="6">
    <location>
        <position position="433"/>
    </location>
</feature>
<dbReference type="VEuPathDB" id="FungiDB:QG37_02066"/>
<keyword evidence="8" id="KW-0378">Hydrolase</keyword>
<dbReference type="UniPathway" id="UPA00204"/>
<evidence type="ECO:0000256" key="2">
    <source>
        <dbReference type="ARBA" id="ARBA00001089"/>
    </source>
</evidence>
<comment type="catalytic activity">
    <reaction evidence="5 8">
        <text>an N-terminal (5-L-glutamyl)-[peptide] + an alpha-amino acid = 5-L-glutamyl amino acid + an N-terminal L-alpha-aminoacyl-[peptide]</text>
        <dbReference type="Rhea" id="RHEA:23904"/>
        <dbReference type="Rhea" id="RHEA-COMP:9780"/>
        <dbReference type="Rhea" id="RHEA-COMP:9795"/>
        <dbReference type="ChEBI" id="CHEBI:77644"/>
        <dbReference type="ChEBI" id="CHEBI:78597"/>
        <dbReference type="ChEBI" id="CHEBI:78599"/>
        <dbReference type="ChEBI" id="CHEBI:78608"/>
        <dbReference type="EC" id="2.3.2.2"/>
    </reaction>
</comment>
<keyword evidence="8" id="KW-0808">Transferase</keyword>
<dbReference type="EC" id="2.3.2.2" evidence="8"/>
<comment type="catalytic activity">
    <reaction evidence="1 8">
        <text>an S-substituted glutathione + H2O = an S-substituted L-cysteinylglycine + L-glutamate</text>
        <dbReference type="Rhea" id="RHEA:59468"/>
        <dbReference type="ChEBI" id="CHEBI:15377"/>
        <dbReference type="ChEBI" id="CHEBI:29985"/>
        <dbReference type="ChEBI" id="CHEBI:90779"/>
        <dbReference type="ChEBI" id="CHEBI:143103"/>
        <dbReference type="EC" id="3.4.19.13"/>
    </reaction>
</comment>
<name>A0A0L0P473_CANAR</name>
<dbReference type="GO" id="GO:0103068">
    <property type="term" value="F:leukotriene C4 gamma-glutamyl transferase activity"/>
    <property type="evidence" value="ECO:0007669"/>
    <property type="project" value="UniProtKB-EC"/>
</dbReference>
<evidence type="ECO:0000256" key="6">
    <source>
        <dbReference type="PIRSR" id="PIRSR600101-1"/>
    </source>
</evidence>
<comment type="pathway">
    <text evidence="3 8">Sulfur metabolism; glutathione metabolism.</text>
</comment>
<evidence type="ECO:0000313" key="10">
    <source>
        <dbReference type="Proteomes" id="UP000037122"/>
    </source>
</evidence>
<dbReference type="VEuPathDB" id="FungiDB:CJJ09_000872"/>